<evidence type="ECO:0000256" key="2">
    <source>
        <dbReference type="SAM" id="SignalP"/>
    </source>
</evidence>
<dbReference type="Proteomes" id="UP000016931">
    <property type="component" value="Unassembled WGS sequence"/>
</dbReference>
<reference evidence="3 4" key="1">
    <citation type="journal article" date="2012" name="PLoS Pathog.">
        <title>Diverse lifestyles and strategies of plant pathogenesis encoded in the genomes of eighteen Dothideomycetes fungi.</title>
        <authorList>
            <person name="Ohm R.A."/>
            <person name="Feau N."/>
            <person name="Henrissat B."/>
            <person name="Schoch C.L."/>
            <person name="Horwitz B.A."/>
            <person name="Barry K.W."/>
            <person name="Condon B.J."/>
            <person name="Copeland A.C."/>
            <person name="Dhillon B."/>
            <person name="Glaser F."/>
            <person name="Hesse C.N."/>
            <person name="Kosti I."/>
            <person name="LaButti K."/>
            <person name="Lindquist E.A."/>
            <person name="Lucas S."/>
            <person name="Salamov A.A."/>
            <person name="Bradshaw R.E."/>
            <person name="Ciuffetti L."/>
            <person name="Hamelin R.C."/>
            <person name="Kema G.H.J."/>
            <person name="Lawrence C."/>
            <person name="Scott J.A."/>
            <person name="Spatafora J.W."/>
            <person name="Turgeon B.G."/>
            <person name="de Wit P.J.G.M."/>
            <person name="Zhong S."/>
            <person name="Goodwin S.B."/>
            <person name="Grigoriev I.V."/>
        </authorList>
    </citation>
    <scope>NUCLEOTIDE SEQUENCE [LARGE SCALE GENOMIC DNA]</scope>
    <source>
        <strain evidence="3 4">SO2202</strain>
    </source>
</reference>
<feature type="transmembrane region" description="Helical" evidence="1">
    <location>
        <begin position="106"/>
        <end position="127"/>
    </location>
</feature>
<keyword evidence="4" id="KW-1185">Reference proteome</keyword>
<evidence type="ECO:0000313" key="4">
    <source>
        <dbReference type="Proteomes" id="UP000016931"/>
    </source>
</evidence>
<dbReference type="RefSeq" id="XP_016762353.1">
    <property type="nucleotide sequence ID" value="XM_016900645.1"/>
</dbReference>
<sequence>MPLMMMMMMLLLLLLLTMDVLMEAGKGGMKVMQRAKLVGKLVRESERRGAGIVVITKYELIDALVFVASAAIDERESCRQAHQTAPVCHRARPVLCKSHKPLANTLATVLLAIFVTALAPALVVFAAHAKLLR</sequence>
<name>M3B354_SPHMS</name>
<keyword evidence="1" id="KW-0812">Transmembrane</keyword>
<gene>
    <name evidence="3" type="ORF">SEPMUDRAFT_106581</name>
</gene>
<accession>M3B354</accession>
<evidence type="ECO:0000313" key="3">
    <source>
        <dbReference type="EMBL" id="EMF14232.1"/>
    </source>
</evidence>
<keyword evidence="1" id="KW-1133">Transmembrane helix</keyword>
<keyword evidence="2" id="KW-0732">Signal</keyword>
<keyword evidence="1" id="KW-0472">Membrane</keyword>
<organism evidence="3 4">
    <name type="scientific">Sphaerulina musiva (strain SO2202)</name>
    <name type="common">Poplar stem canker fungus</name>
    <name type="synonym">Septoria musiva</name>
    <dbReference type="NCBI Taxonomy" id="692275"/>
    <lineage>
        <taxon>Eukaryota</taxon>
        <taxon>Fungi</taxon>
        <taxon>Dikarya</taxon>
        <taxon>Ascomycota</taxon>
        <taxon>Pezizomycotina</taxon>
        <taxon>Dothideomycetes</taxon>
        <taxon>Dothideomycetidae</taxon>
        <taxon>Mycosphaerellales</taxon>
        <taxon>Mycosphaerellaceae</taxon>
        <taxon>Sphaerulina</taxon>
    </lineage>
</organism>
<feature type="chain" id="PRO_5004032008" evidence="2">
    <location>
        <begin position="25"/>
        <end position="133"/>
    </location>
</feature>
<dbReference type="AlphaFoldDB" id="M3B354"/>
<feature type="signal peptide" evidence="2">
    <location>
        <begin position="1"/>
        <end position="24"/>
    </location>
</feature>
<dbReference type="HOGENOM" id="CLU_1908005_0_0_1"/>
<dbReference type="GeneID" id="27897782"/>
<dbReference type="EMBL" id="KB456262">
    <property type="protein sequence ID" value="EMF14232.1"/>
    <property type="molecule type" value="Genomic_DNA"/>
</dbReference>
<evidence type="ECO:0000256" key="1">
    <source>
        <dbReference type="SAM" id="Phobius"/>
    </source>
</evidence>
<proteinExistence type="predicted"/>
<protein>
    <submittedName>
        <fullName evidence="3">Uncharacterized protein</fullName>
    </submittedName>
</protein>